<evidence type="ECO:0000313" key="9">
    <source>
        <dbReference type="Proteomes" id="UP000179807"/>
    </source>
</evidence>
<dbReference type="GO" id="GO:0030117">
    <property type="term" value="C:membrane coat"/>
    <property type="evidence" value="ECO:0007669"/>
    <property type="project" value="InterPro"/>
</dbReference>
<dbReference type="RefSeq" id="XP_068353668.1">
    <property type="nucleotide sequence ID" value="XM_068493936.1"/>
</dbReference>
<feature type="compositionally biased region" description="Basic and acidic residues" evidence="6">
    <location>
        <begin position="617"/>
        <end position="629"/>
    </location>
</feature>
<dbReference type="OrthoDB" id="10254310at2759"/>
<keyword evidence="4" id="KW-0653">Protein transport</keyword>
<dbReference type="GO" id="GO:0006886">
    <property type="term" value="P:intracellular protein transport"/>
    <property type="evidence" value="ECO:0007669"/>
    <property type="project" value="InterPro"/>
</dbReference>
<feature type="region of interest" description="Disordered" evidence="6">
    <location>
        <begin position="609"/>
        <end position="629"/>
    </location>
</feature>
<dbReference type="GO" id="GO:0012505">
    <property type="term" value="C:endomembrane system"/>
    <property type="evidence" value="ECO:0007669"/>
    <property type="project" value="UniProtKB-SubCell"/>
</dbReference>
<dbReference type="PANTHER" id="PTHR11134">
    <property type="entry name" value="ADAPTOR COMPLEX SUBUNIT BETA FAMILY MEMBER"/>
    <property type="match status" value="1"/>
</dbReference>
<comment type="similarity">
    <text evidence="2">Belongs to the adaptor complexes large subunit family.</text>
</comment>
<dbReference type="Gene3D" id="1.25.10.10">
    <property type="entry name" value="Leucine-rich Repeat Variant"/>
    <property type="match status" value="1"/>
</dbReference>
<keyword evidence="9" id="KW-1185">Reference proteome</keyword>
<dbReference type="GO" id="GO:0016192">
    <property type="term" value="P:vesicle-mediated transport"/>
    <property type="evidence" value="ECO:0007669"/>
    <property type="project" value="InterPro"/>
</dbReference>
<evidence type="ECO:0000256" key="6">
    <source>
        <dbReference type="SAM" id="MobiDB-lite"/>
    </source>
</evidence>
<dbReference type="EMBL" id="MLAK01000949">
    <property type="protein sequence ID" value="OHT00532.1"/>
    <property type="molecule type" value="Genomic_DNA"/>
</dbReference>
<evidence type="ECO:0000256" key="5">
    <source>
        <dbReference type="ARBA" id="ARBA00023136"/>
    </source>
</evidence>
<dbReference type="InterPro" id="IPR026739">
    <property type="entry name" value="AP_beta"/>
</dbReference>
<dbReference type="Proteomes" id="UP000179807">
    <property type="component" value="Unassembled WGS sequence"/>
</dbReference>
<evidence type="ECO:0000313" key="8">
    <source>
        <dbReference type="EMBL" id="OHT00532.1"/>
    </source>
</evidence>
<dbReference type="VEuPathDB" id="TrichDB:TRFO_07843"/>
<feature type="domain" description="Clathrin/coatomer adaptor adaptin-like N-terminal" evidence="7">
    <location>
        <begin position="53"/>
        <end position="597"/>
    </location>
</feature>
<dbReference type="InterPro" id="IPR002553">
    <property type="entry name" value="Clathrin/coatomer_adapt-like_N"/>
</dbReference>
<comment type="subcellular location">
    <subcellularLocation>
        <location evidence="1">Endomembrane system</location>
    </subcellularLocation>
</comment>
<dbReference type="GeneID" id="94828640"/>
<protein>
    <submittedName>
        <fullName evidence="8">Adaptin N terminal region family protein</fullName>
    </submittedName>
</protein>
<dbReference type="InterPro" id="IPR011989">
    <property type="entry name" value="ARM-like"/>
</dbReference>
<gene>
    <name evidence="8" type="ORF">TRFO_07843</name>
</gene>
<sequence length="749" mass="83747">MTSLGSYGSKDFEVKSNDKLTESSQQASSGAPAILSPENQSAATLEQISKLIISSNAADRTKAIKMLICLMSKGRDFPEYAPLVVQLCTSTDPLCRQLACIFLNHYSEECSDTILLSINTFQKSLMDNDPIVRAMSLKMISSVQQTDIIPEIHNAVEQIIGDSSPYVKKEAAFAIIKAAELDPNLIESYLVFIERLMKETDPIAFSGAITAYWMICPENIEFIHPNFRFICQNMHKFDEYAQVYTIRAMTVYTRLCFKDPSIEKMDESENAFWEENPEKETSISPDHLLLISSVKKLLNSPNAAVVMAAVSYIFYCAPSSHINSLSKPLVRLMYENQTVCLFALKTILTIAKKYPHIFVPYLNHFYVRKNDSSPVKKLKLKLLSTLASPSNAEMILNEFTKCTGSIDTEFASLAVKTMGKTAMSNRQIIPTVLISLLRLMGRAEGPVLSDVVIVVSSILRLKRGTDDESQALKHLCKKFVVIKDPSARAAVLSIVGDMHETHPEYAPQLVRYVAQNLSTEPAEVKLQALTLSAKLLVSQASNPTNNPENEENDESKVESNGKNGGVPLYLLKLCARDTTEFDVRDRARLLVALVESSNEKVKPRMKELLFSSTSSESTKDNTGKPELQGKEQELYQIGTFSHFYGREVSGYEPLIDWAPEEELPNNSVRIPIKKFTGNGASNEENENDEIGVEGFFSDGYVYEEEEEEEEGGNVVNAVANNLPNNANNDEEDEVEYYEYEEDGEENFFD</sequence>
<organism evidence="8 9">
    <name type="scientific">Tritrichomonas foetus</name>
    <dbReference type="NCBI Taxonomy" id="1144522"/>
    <lineage>
        <taxon>Eukaryota</taxon>
        <taxon>Metamonada</taxon>
        <taxon>Parabasalia</taxon>
        <taxon>Tritrichomonadida</taxon>
        <taxon>Tritrichomonadidae</taxon>
        <taxon>Tritrichomonas</taxon>
    </lineage>
</organism>
<dbReference type="SUPFAM" id="SSF48371">
    <property type="entry name" value="ARM repeat"/>
    <property type="match status" value="1"/>
</dbReference>
<comment type="caution">
    <text evidence="8">The sequence shown here is derived from an EMBL/GenBank/DDBJ whole genome shotgun (WGS) entry which is preliminary data.</text>
</comment>
<dbReference type="InterPro" id="IPR016024">
    <property type="entry name" value="ARM-type_fold"/>
</dbReference>
<evidence type="ECO:0000256" key="3">
    <source>
        <dbReference type="ARBA" id="ARBA00022448"/>
    </source>
</evidence>
<proteinExistence type="inferred from homology"/>
<name>A0A1J4JSQ2_9EUKA</name>
<feature type="region of interest" description="Disordered" evidence="6">
    <location>
        <begin position="539"/>
        <end position="561"/>
    </location>
</feature>
<keyword evidence="3" id="KW-0813">Transport</keyword>
<dbReference type="AlphaFoldDB" id="A0A1J4JSQ2"/>
<accession>A0A1J4JSQ2</accession>
<evidence type="ECO:0000256" key="4">
    <source>
        <dbReference type="ARBA" id="ARBA00022927"/>
    </source>
</evidence>
<evidence type="ECO:0000256" key="1">
    <source>
        <dbReference type="ARBA" id="ARBA00004308"/>
    </source>
</evidence>
<dbReference type="Pfam" id="PF01602">
    <property type="entry name" value="Adaptin_N"/>
    <property type="match status" value="1"/>
</dbReference>
<evidence type="ECO:0000259" key="7">
    <source>
        <dbReference type="Pfam" id="PF01602"/>
    </source>
</evidence>
<reference evidence="8" key="1">
    <citation type="submission" date="2016-10" db="EMBL/GenBank/DDBJ databases">
        <authorList>
            <person name="Benchimol M."/>
            <person name="Almeida L.G."/>
            <person name="Vasconcelos A.T."/>
            <person name="Perreira-Neves A."/>
            <person name="Rosa I.A."/>
            <person name="Tasca T."/>
            <person name="Bogo M.R."/>
            <person name="de Souza W."/>
        </authorList>
    </citation>
    <scope>NUCLEOTIDE SEQUENCE [LARGE SCALE GENOMIC DNA]</scope>
    <source>
        <strain evidence="8">K</strain>
    </source>
</reference>
<keyword evidence="5" id="KW-0472">Membrane</keyword>
<evidence type="ECO:0000256" key="2">
    <source>
        <dbReference type="ARBA" id="ARBA00006613"/>
    </source>
</evidence>